<protein>
    <submittedName>
        <fullName evidence="1">Uncharacterized protein</fullName>
    </submittedName>
</protein>
<organism evidence="1 2">
    <name type="scientific">Caldichromatium japonicum</name>
    <dbReference type="NCBI Taxonomy" id="2699430"/>
    <lineage>
        <taxon>Bacteria</taxon>
        <taxon>Pseudomonadati</taxon>
        <taxon>Pseudomonadota</taxon>
        <taxon>Gammaproteobacteria</taxon>
        <taxon>Chromatiales</taxon>
        <taxon>Chromatiaceae</taxon>
        <taxon>Caldichromatium</taxon>
    </lineage>
</organism>
<proteinExistence type="predicted"/>
<dbReference type="RefSeq" id="WP_166270273.1">
    <property type="nucleotide sequence ID" value="NZ_CP048029.1"/>
</dbReference>
<accession>A0A6G7VCJ2</accession>
<evidence type="ECO:0000313" key="1">
    <source>
        <dbReference type="EMBL" id="QIK37507.1"/>
    </source>
</evidence>
<gene>
    <name evidence="1" type="ORF">GWK36_05405</name>
</gene>
<sequence>MIAGLLGMLAALVIFVLALFTGRRIDPKIAGPFNQFMTKSGFTPLKPSDPVYKETKDAARLTRYIGYVEQIYRRAQDDCTLCWTLDAEDTNHRLIALLRQSQPSKLWILCLLPDLSGSRNIIRKTFALSLAGSGFQRVEMADLGPLADQADLLPKTLRHSRALAKARSIVWHSAETSCSAQPAPLYCWKGFRSITKDSSKRRASSCGCNGS</sequence>
<reference evidence="2" key="1">
    <citation type="submission" date="2020-01" db="EMBL/GenBank/DDBJ databases">
        <title>Caldichromatium gen. nov., sp. nov., a thermophilic purple sulfur bacterium member of the family Chromatiaceae isolated from Nakabusa hot spring, Japan.</title>
        <authorList>
            <person name="Saini M.K."/>
            <person name="Hanada S."/>
            <person name="Tank M."/>
        </authorList>
    </citation>
    <scope>NUCLEOTIDE SEQUENCE [LARGE SCALE GENOMIC DNA]</scope>
    <source>
        <strain evidence="2">No.7</strain>
    </source>
</reference>
<dbReference type="AlphaFoldDB" id="A0A6G7VCJ2"/>
<name>A0A6G7VCJ2_9GAMM</name>
<keyword evidence="2" id="KW-1185">Reference proteome</keyword>
<dbReference type="EMBL" id="CP048029">
    <property type="protein sequence ID" value="QIK37507.1"/>
    <property type="molecule type" value="Genomic_DNA"/>
</dbReference>
<dbReference type="KEGG" id="cjap:GWK36_05405"/>
<evidence type="ECO:0000313" key="2">
    <source>
        <dbReference type="Proteomes" id="UP000502699"/>
    </source>
</evidence>
<dbReference type="Proteomes" id="UP000502699">
    <property type="component" value="Chromosome"/>
</dbReference>